<evidence type="ECO:0000256" key="5">
    <source>
        <dbReference type="SAM" id="MobiDB-lite"/>
    </source>
</evidence>
<dbReference type="GO" id="GO:0019212">
    <property type="term" value="F:phosphatase inhibitor activity"/>
    <property type="evidence" value="ECO:0000318"/>
    <property type="project" value="GO_Central"/>
</dbReference>
<dbReference type="PaxDb" id="6239-C55B7.5.2"/>
<dbReference type="InParanoid" id="Q966M4"/>
<dbReference type="GeneID" id="183841"/>
<dbReference type="AGR" id="WB:WBGene00016944"/>
<dbReference type="AlphaFoldDB" id="Q966M4"/>
<gene>
    <name evidence="6 8" type="primary">uri-1</name>
    <name evidence="8" type="ORF">C55B7.5</name>
    <name evidence="6" type="ORF">CELE_C55B7.5</name>
</gene>
<dbReference type="OMA" id="ICEVGYF"/>
<proteinExistence type="evidence at protein level"/>
<feature type="compositionally biased region" description="Basic residues" evidence="5">
    <location>
        <begin position="437"/>
        <end position="446"/>
    </location>
</feature>
<dbReference type="PeptideAtlas" id="Q966M4"/>
<dbReference type="PANTHER" id="PTHR15111">
    <property type="entry name" value="RNA POLYMERASE II SUBUNIT 5-MEDIATING PROTEIN NNX3"/>
    <property type="match status" value="1"/>
</dbReference>
<evidence type="ECO:0000256" key="4">
    <source>
        <dbReference type="ARBA" id="ARBA00038295"/>
    </source>
</evidence>
<comment type="subcellular location">
    <subcellularLocation>
        <location evidence="1">Nucleus</location>
    </subcellularLocation>
</comment>
<feature type="region of interest" description="Disordered" evidence="5">
    <location>
        <begin position="192"/>
        <end position="318"/>
    </location>
</feature>
<dbReference type="CTD" id="183841"/>
<evidence type="ECO:0000256" key="2">
    <source>
        <dbReference type="ARBA" id="ARBA00011695"/>
    </source>
</evidence>
<dbReference type="GO" id="GO:0003682">
    <property type="term" value="F:chromatin binding"/>
    <property type="evidence" value="ECO:0000318"/>
    <property type="project" value="GO_Central"/>
</dbReference>
<dbReference type="WormBase" id="C55B7.5">
    <property type="protein sequence ID" value="CE09016"/>
    <property type="gene ID" value="WBGene00016944"/>
    <property type="gene designation" value="uri-1"/>
</dbReference>
<dbReference type="IntAct" id="Q966M4">
    <property type="interactions" value="1"/>
</dbReference>
<dbReference type="SMR" id="Q966M4"/>
<name>Q966M4_CAEEL</name>
<dbReference type="Gene3D" id="1.10.287.370">
    <property type="match status" value="1"/>
</dbReference>
<evidence type="ECO:0007829" key="9">
    <source>
        <dbReference type="PeptideAtlas" id="Q966M4"/>
    </source>
</evidence>
<dbReference type="SUPFAM" id="SSF46579">
    <property type="entry name" value="Prefoldin"/>
    <property type="match status" value="1"/>
</dbReference>
<dbReference type="GO" id="GO:0000122">
    <property type="term" value="P:negative regulation of transcription by RNA polymerase II"/>
    <property type="evidence" value="ECO:0000318"/>
    <property type="project" value="GO_Central"/>
</dbReference>
<dbReference type="GO" id="GO:0008284">
    <property type="term" value="P:positive regulation of cell population proliferation"/>
    <property type="evidence" value="ECO:0000315"/>
    <property type="project" value="WormBase"/>
</dbReference>
<dbReference type="InterPro" id="IPR004127">
    <property type="entry name" value="Prefoldin_subunit_alpha"/>
</dbReference>
<dbReference type="FunCoup" id="Q966M4">
    <property type="interactions" value="1646"/>
</dbReference>
<dbReference type="Proteomes" id="UP000001940">
    <property type="component" value="Chromosome I"/>
</dbReference>
<dbReference type="GO" id="GO:2001243">
    <property type="term" value="P:negative regulation of intrinsic apoptotic signaling pathway"/>
    <property type="evidence" value="ECO:0000318"/>
    <property type="project" value="GO_Central"/>
</dbReference>
<dbReference type="DIP" id="DIP-25415N"/>
<comment type="similarity">
    <text evidence="4">Belongs to the RNA polymerase II subunit 5-mediating protein family.</text>
</comment>
<dbReference type="GO" id="GO:0045931">
    <property type="term" value="P:positive regulation of mitotic cell cycle"/>
    <property type="evidence" value="ECO:0000315"/>
    <property type="project" value="WormBase"/>
</dbReference>
<dbReference type="EMBL" id="BX284601">
    <property type="protein sequence ID" value="CCD68093.1"/>
    <property type="molecule type" value="Genomic_DNA"/>
</dbReference>
<evidence type="ECO:0000313" key="6">
    <source>
        <dbReference type="EMBL" id="CCD68093.1"/>
    </source>
</evidence>
<dbReference type="Pfam" id="PF02996">
    <property type="entry name" value="Prefoldin"/>
    <property type="match status" value="1"/>
</dbReference>
<dbReference type="UCSC" id="C55B7.5">
    <property type="organism name" value="c. elegans"/>
</dbReference>
<evidence type="ECO:0000256" key="1">
    <source>
        <dbReference type="ARBA" id="ARBA00004123"/>
    </source>
</evidence>
<dbReference type="InterPro" id="IPR052255">
    <property type="entry name" value="RNA_pol_II_subunit5-mediator"/>
</dbReference>
<dbReference type="RefSeq" id="NP_491870.1">
    <property type="nucleotide sequence ID" value="NM_059469.9"/>
</dbReference>
<dbReference type="PANTHER" id="PTHR15111:SF0">
    <property type="entry name" value="UNCONVENTIONAL PREFOLDIN RPB5 INTERACTOR 1"/>
    <property type="match status" value="1"/>
</dbReference>
<dbReference type="InterPro" id="IPR009053">
    <property type="entry name" value="Prefoldin"/>
</dbReference>
<comment type="subunit">
    <text evidence="2">Heterohexamer of two PFD-alpha type and four PFD-beta type subunits.</text>
</comment>
<dbReference type="HOGENOM" id="CLU_625903_0_0_1"/>
<dbReference type="STRING" id="6239.C55B7.5.1"/>
<feature type="region of interest" description="Disordered" evidence="5">
    <location>
        <begin position="415"/>
        <end position="446"/>
    </location>
</feature>
<evidence type="ECO:0000256" key="3">
    <source>
        <dbReference type="ARBA" id="ARBA00023242"/>
    </source>
</evidence>
<organism evidence="6 7">
    <name type="scientific">Caenorhabditis elegans</name>
    <dbReference type="NCBI Taxonomy" id="6239"/>
    <lineage>
        <taxon>Eukaryota</taxon>
        <taxon>Metazoa</taxon>
        <taxon>Ecdysozoa</taxon>
        <taxon>Nematoda</taxon>
        <taxon>Chromadorea</taxon>
        <taxon>Rhabditida</taxon>
        <taxon>Rhabditina</taxon>
        <taxon>Rhabditomorpha</taxon>
        <taxon>Rhabditoidea</taxon>
        <taxon>Rhabditidae</taxon>
        <taxon>Peloderinae</taxon>
        <taxon>Caenorhabditis</taxon>
    </lineage>
</organism>
<keyword evidence="3" id="KW-0539">Nucleus</keyword>
<dbReference type="GO" id="GO:0042078">
    <property type="term" value="P:germ-line stem cell division"/>
    <property type="evidence" value="ECO:0000315"/>
    <property type="project" value="WormBase"/>
</dbReference>
<reference evidence="6 7" key="1">
    <citation type="journal article" date="1998" name="Science">
        <title>Genome sequence of the nematode C. elegans: a platform for investigating biology.</title>
        <authorList>
            <consortium name="The C. elegans sequencing consortium"/>
            <person name="Sulson J.E."/>
            <person name="Waterston R."/>
        </authorList>
    </citation>
    <scope>NUCLEOTIDE SEQUENCE [LARGE SCALE GENOMIC DNA]</scope>
    <source>
        <strain evidence="6 7">Bristol N2</strain>
    </source>
</reference>
<evidence type="ECO:0000313" key="8">
    <source>
        <dbReference type="WormBase" id="C55B7.5"/>
    </source>
</evidence>
<protein>
    <submittedName>
        <fullName evidence="6">Unconventional prefoldin RPB5 interactor</fullName>
    </submittedName>
</protein>
<keyword evidence="7" id="KW-1185">Reference proteome</keyword>
<dbReference type="FunFam" id="1.10.287.370:FF:000047">
    <property type="entry name" value="URI (Unconventional prefoldin RPB5 Interactor) homolog"/>
    <property type="match status" value="1"/>
</dbReference>
<dbReference type="GO" id="GO:0042771">
    <property type="term" value="P:intrinsic apoptotic signaling pathway in response to DNA damage by p53 class mediator"/>
    <property type="evidence" value="ECO:0000316"/>
    <property type="project" value="WormBase"/>
</dbReference>
<sequence length="446" mass="51561">MSELYVAECNAAKARLEVETECRRIIADNYEKVLERAKEYSKKLEAPILAKICEVGYFCGAHVVRTNQVTMEMGANYYGECSIHTAEKILDRRVSEMRRQREEGLDSIRMLDDKIKFAQDNFSSVSIDGGPIEIVEKYDEEMEKLFYQNRKNKKMSQNDEQNEKIIEKNKLNGDQDHNDVMNRLEELEKLEQDNDEMEEAPIPKPFEVSNEDLQDLGKLEEVEEVEQDPTDKKLRFGMNERLLAQPGVTQKEMERLLDFLDTCDEESSDEEYDEDEEEGDDDEENLNNSVEELDSDDYASDDNIEKSNNSDQQLKSKKIETQVIKVEEIVEETVTKTTVKRKKSGVRFAQQLENVKTFHQTDTVEIKEEDSVIETKSILRSTEPTPVDRSALEPEQKELAAMSTMTFPGEIVEKNPYECEPSTSRDPAPVITEKKVSKFRASRHRN</sequence>
<dbReference type="GO" id="GO:0005634">
    <property type="term" value="C:nucleus"/>
    <property type="evidence" value="ECO:0007669"/>
    <property type="project" value="UniProtKB-SubCell"/>
</dbReference>
<dbReference type="GO" id="GO:0003714">
    <property type="term" value="F:transcription corepressor activity"/>
    <property type="evidence" value="ECO:0000318"/>
    <property type="project" value="GO_Central"/>
</dbReference>
<accession>Q966M4</accession>
<feature type="compositionally biased region" description="Acidic residues" evidence="5">
    <location>
        <begin position="261"/>
        <end position="302"/>
    </location>
</feature>
<evidence type="ECO:0000313" key="7">
    <source>
        <dbReference type="Proteomes" id="UP000001940"/>
    </source>
</evidence>
<dbReference type="eggNOG" id="KOG3130">
    <property type="taxonomic scope" value="Eukaryota"/>
</dbReference>
<dbReference type="GO" id="GO:0000077">
    <property type="term" value="P:DNA damage checkpoint signaling"/>
    <property type="evidence" value="ECO:0000316"/>
    <property type="project" value="WormBase"/>
</dbReference>
<dbReference type="Bgee" id="WBGene00016944">
    <property type="expression patterns" value="Expressed in adult organism and 4 other cell types or tissues"/>
</dbReference>
<keyword evidence="9" id="KW-1267">Proteomics identification</keyword>
<dbReference type="OrthoDB" id="21413at2759"/>
<dbReference type="KEGG" id="cel:CELE_C55B7.5"/>
<dbReference type="GO" id="GO:0051446">
    <property type="term" value="P:positive regulation of meiotic cell cycle"/>
    <property type="evidence" value="ECO:0000315"/>
    <property type="project" value="WormBase"/>
</dbReference>